<proteinExistence type="predicted"/>
<name>A0ABY9IUV7_9ACTN</name>
<dbReference type="Proteomes" id="UP001235744">
    <property type="component" value="Chromosome"/>
</dbReference>
<reference evidence="1 2" key="1">
    <citation type="submission" date="2023-03" db="EMBL/GenBank/DDBJ databases">
        <title>Isolation and description of six Streptomyces strains from soil environments, able to metabolize different microbial glucans.</title>
        <authorList>
            <person name="Widen T."/>
            <person name="Larsbrink J."/>
        </authorList>
    </citation>
    <scope>NUCLEOTIDE SEQUENCE [LARGE SCALE GENOMIC DNA]</scope>
    <source>
        <strain evidence="1 2">Alt2</strain>
    </source>
</reference>
<accession>A0ABY9IUV7</accession>
<gene>
    <name evidence="1" type="ORF">P8A19_28960</name>
</gene>
<dbReference type="EMBL" id="CP120988">
    <property type="protein sequence ID" value="WLQ59208.1"/>
    <property type="molecule type" value="Genomic_DNA"/>
</dbReference>
<evidence type="ECO:0000313" key="1">
    <source>
        <dbReference type="EMBL" id="WLQ59208.1"/>
    </source>
</evidence>
<protein>
    <submittedName>
        <fullName evidence="1">Uncharacterized protein</fullName>
    </submittedName>
</protein>
<dbReference type="RefSeq" id="WP_306069965.1">
    <property type="nucleotide sequence ID" value="NZ_CP120988.1"/>
</dbReference>
<evidence type="ECO:0000313" key="2">
    <source>
        <dbReference type="Proteomes" id="UP001235744"/>
    </source>
</evidence>
<sequence>MEETYHLWLAAIPHPIPEVEARLYWNCKDDPTPALDEGLRRASYLYIGSYGDEHEPENLHAGRGHCPASRLHSWLFYIGTIDRYQAPYLEDELMAQLVELHRPRSSDLPARAIELPQLESFLREHLGLCLLTEEPGSETFA</sequence>
<keyword evidence="2" id="KW-1185">Reference proteome</keyword>
<organism evidence="1 2">
    <name type="scientific">Streptomyces poriferorum</name>
    <dbReference type="NCBI Taxonomy" id="2798799"/>
    <lineage>
        <taxon>Bacteria</taxon>
        <taxon>Bacillati</taxon>
        <taxon>Actinomycetota</taxon>
        <taxon>Actinomycetes</taxon>
        <taxon>Kitasatosporales</taxon>
        <taxon>Streptomycetaceae</taxon>
        <taxon>Streptomyces</taxon>
    </lineage>
</organism>